<proteinExistence type="inferred from homology"/>
<evidence type="ECO:0000313" key="6">
    <source>
        <dbReference type="EMBL" id="MEE8658293.1"/>
    </source>
</evidence>
<dbReference type="SUPFAM" id="SSF53850">
    <property type="entry name" value="Periplasmic binding protein-like II"/>
    <property type="match status" value="1"/>
</dbReference>
<dbReference type="Pfam" id="PF03466">
    <property type="entry name" value="LysR_substrate"/>
    <property type="match status" value="1"/>
</dbReference>
<dbReference type="PANTHER" id="PTHR30419">
    <property type="entry name" value="HTH-TYPE TRANSCRIPTIONAL REGULATOR YBHD"/>
    <property type="match status" value="1"/>
</dbReference>
<evidence type="ECO:0000256" key="1">
    <source>
        <dbReference type="ARBA" id="ARBA00009437"/>
    </source>
</evidence>
<dbReference type="Gene3D" id="3.40.190.290">
    <property type="match status" value="1"/>
</dbReference>
<dbReference type="InterPro" id="IPR005119">
    <property type="entry name" value="LysR_subst-bd"/>
</dbReference>
<accession>A0ABU7U0R2</accession>
<dbReference type="InterPro" id="IPR050950">
    <property type="entry name" value="HTH-type_LysR_regulators"/>
</dbReference>
<dbReference type="EMBL" id="JAWJZY010000002">
    <property type="protein sequence ID" value="MEE8658293.1"/>
    <property type="molecule type" value="Genomic_DNA"/>
</dbReference>
<sequence>MDETRSAFLSRLKLRHLRLLVALSETRSLRRASEYMAMTQPSCSVLLSELEALAGAPLCTRHARGLQLNALGQIAAQTARSMLHEARKLQEEFSQYATGIMGSVHLGAIVASIGDVVAPSMRALTASHPRITTHLVTDTSDRLLQRLHAGELDIVIGRQIEAVIDPTLDCAGPRSEPLAVIARRGHIVARKRALTLHDLAGLQWVLQTAPSPMRRAIDTMFIASGISIPRCKIETASTYATLKIVESSEMCAIVPKSVAQSFSDWSGITSLDITLPDLLGNYHVITIKNRTLSPAATLVRAHLSEAVIA</sequence>
<keyword evidence="7" id="KW-1185">Reference proteome</keyword>
<dbReference type="Proteomes" id="UP001312908">
    <property type="component" value="Unassembled WGS sequence"/>
</dbReference>
<keyword evidence="4" id="KW-0804">Transcription</keyword>
<name>A0ABU7U0R2_9PROT</name>
<dbReference type="InterPro" id="IPR036390">
    <property type="entry name" value="WH_DNA-bd_sf"/>
</dbReference>
<feature type="domain" description="HTH lysR-type" evidence="5">
    <location>
        <begin position="12"/>
        <end position="69"/>
    </location>
</feature>
<reference evidence="6 7" key="1">
    <citation type="submission" date="2023-10" db="EMBL/GenBank/DDBJ databases">
        <title>Sorlinia euscelidii gen. nov., sp. nov., an acetic acid bacteria isolated from the gut of Euscelidius variegatus emitter.</title>
        <authorList>
            <person name="Michoud G."/>
            <person name="Marasco R."/>
            <person name="Seferji K."/>
            <person name="Gonella E."/>
            <person name="Garuglieri E."/>
            <person name="Alma A."/>
            <person name="Mapelli F."/>
            <person name="Borin S."/>
            <person name="Daffonchio D."/>
            <person name="Crotti E."/>
        </authorList>
    </citation>
    <scope>NUCLEOTIDE SEQUENCE [LARGE SCALE GENOMIC DNA]</scope>
    <source>
        <strain evidence="6 7">EV16P</strain>
    </source>
</reference>
<evidence type="ECO:0000256" key="2">
    <source>
        <dbReference type="ARBA" id="ARBA00023015"/>
    </source>
</evidence>
<dbReference type="PROSITE" id="PS50931">
    <property type="entry name" value="HTH_LYSR"/>
    <property type="match status" value="1"/>
</dbReference>
<dbReference type="PANTHER" id="PTHR30419:SF8">
    <property type="entry name" value="NITROGEN ASSIMILATION TRANSCRIPTIONAL ACTIVATOR-RELATED"/>
    <property type="match status" value="1"/>
</dbReference>
<evidence type="ECO:0000259" key="5">
    <source>
        <dbReference type="PROSITE" id="PS50931"/>
    </source>
</evidence>
<evidence type="ECO:0000313" key="7">
    <source>
        <dbReference type="Proteomes" id="UP001312908"/>
    </source>
</evidence>
<keyword evidence="2" id="KW-0805">Transcription regulation</keyword>
<evidence type="ECO:0000256" key="4">
    <source>
        <dbReference type="ARBA" id="ARBA00023163"/>
    </source>
</evidence>
<evidence type="ECO:0000256" key="3">
    <source>
        <dbReference type="ARBA" id="ARBA00023125"/>
    </source>
</evidence>
<protein>
    <recommendedName>
        <fullName evidence="5">HTH lysR-type domain-containing protein</fullName>
    </recommendedName>
</protein>
<gene>
    <name evidence="6" type="ORF">DOFOFD_04630</name>
</gene>
<dbReference type="InterPro" id="IPR000847">
    <property type="entry name" value="LysR_HTH_N"/>
</dbReference>
<comment type="caution">
    <text evidence="6">The sequence shown here is derived from an EMBL/GenBank/DDBJ whole genome shotgun (WGS) entry which is preliminary data.</text>
</comment>
<dbReference type="InterPro" id="IPR036388">
    <property type="entry name" value="WH-like_DNA-bd_sf"/>
</dbReference>
<comment type="similarity">
    <text evidence="1">Belongs to the LysR transcriptional regulatory family.</text>
</comment>
<dbReference type="Pfam" id="PF00126">
    <property type="entry name" value="HTH_1"/>
    <property type="match status" value="1"/>
</dbReference>
<dbReference type="SUPFAM" id="SSF46785">
    <property type="entry name" value="Winged helix' DNA-binding domain"/>
    <property type="match status" value="1"/>
</dbReference>
<dbReference type="RefSeq" id="WP_394819244.1">
    <property type="nucleotide sequence ID" value="NZ_JAWJZY010000002.1"/>
</dbReference>
<keyword evidence="3" id="KW-0238">DNA-binding</keyword>
<organism evidence="6 7">
    <name type="scientific">Sorlinia euscelidii</name>
    <dbReference type="NCBI Taxonomy" id="3081148"/>
    <lineage>
        <taxon>Bacteria</taxon>
        <taxon>Pseudomonadati</taxon>
        <taxon>Pseudomonadota</taxon>
        <taxon>Alphaproteobacteria</taxon>
        <taxon>Acetobacterales</taxon>
        <taxon>Acetobacteraceae</taxon>
        <taxon>Sorlinia</taxon>
    </lineage>
</organism>
<dbReference type="Gene3D" id="1.10.10.10">
    <property type="entry name" value="Winged helix-like DNA-binding domain superfamily/Winged helix DNA-binding domain"/>
    <property type="match status" value="1"/>
</dbReference>